<comment type="caution">
    <text evidence="1">The sequence shown here is derived from an EMBL/GenBank/DDBJ whole genome shotgun (WGS) entry which is preliminary data.</text>
</comment>
<dbReference type="SUPFAM" id="SSF52047">
    <property type="entry name" value="RNI-like"/>
    <property type="match status" value="1"/>
</dbReference>
<protein>
    <recommendedName>
        <fullName evidence="3">F-box domain-containing protein</fullName>
    </recommendedName>
</protein>
<organism evidence="1 2">
    <name type="scientific">Rhizophagus irregularis (strain DAOM 197198w)</name>
    <name type="common">Glomus intraradices</name>
    <dbReference type="NCBI Taxonomy" id="1432141"/>
    <lineage>
        <taxon>Eukaryota</taxon>
        <taxon>Fungi</taxon>
        <taxon>Fungi incertae sedis</taxon>
        <taxon>Mucoromycota</taxon>
        <taxon>Glomeromycotina</taxon>
        <taxon>Glomeromycetes</taxon>
        <taxon>Glomerales</taxon>
        <taxon>Glomeraceae</taxon>
        <taxon>Rhizophagus</taxon>
    </lineage>
</organism>
<evidence type="ECO:0000313" key="1">
    <source>
        <dbReference type="EMBL" id="EXX57656.1"/>
    </source>
</evidence>
<dbReference type="OrthoDB" id="2318253at2759"/>
<name>A0A015KDQ5_RHIIW</name>
<dbReference type="EMBL" id="JEMT01027312">
    <property type="protein sequence ID" value="EXX57656.1"/>
    <property type="molecule type" value="Genomic_DNA"/>
</dbReference>
<accession>A0A015KDQ5</accession>
<dbReference type="Proteomes" id="UP000022910">
    <property type="component" value="Unassembled WGS sequence"/>
</dbReference>
<keyword evidence="2" id="KW-1185">Reference proteome</keyword>
<dbReference type="InterPro" id="IPR032675">
    <property type="entry name" value="LRR_dom_sf"/>
</dbReference>
<gene>
    <name evidence="1" type="ORF">RirG_205120</name>
</gene>
<proteinExistence type="predicted"/>
<evidence type="ECO:0000313" key="2">
    <source>
        <dbReference type="Proteomes" id="UP000022910"/>
    </source>
</evidence>
<reference evidence="1 2" key="1">
    <citation type="submission" date="2014-02" db="EMBL/GenBank/DDBJ databases">
        <title>Single nucleus genome sequencing reveals high similarity among nuclei of an endomycorrhizal fungus.</title>
        <authorList>
            <person name="Lin K."/>
            <person name="Geurts R."/>
            <person name="Zhang Z."/>
            <person name="Limpens E."/>
            <person name="Saunders D.G."/>
            <person name="Mu D."/>
            <person name="Pang E."/>
            <person name="Cao H."/>
            <person name="Cha H."/>
            <person name="Lin T."/>
            <person name="Zhou Q."/>
            <person name="Shang Y."/>
            <person name="Li Y."/>
            <person name="Ivanov S."/>
            <person name="Sharma T."/>
            <person name="Velzen R.V."/>
            <person name="Ruijter N.D."/>
            <person name="Aanen D.K."/>
            <person name="Win J."/>
            <person name="Kamoun S."/>
            <person name="Bisseling T."/>
            <person name="Huang S."/>
        </authorList>
    </citation>
    <scope>NUCLEOTIDE SEQUENCE [LARGE SCALE GENOMIC DNA]</scope>
    <source>
        <strain evidence="2">DAOM197198w</strain>
    </source>
</reference>
<evidence type="ECO:0008006" key="3">
    <source>
        <dbReference type="Google" id="ProtNLM"/>
    </source>
</evidence>
<dbReference type="AlphaFoldDB" id="A0A015KDQ5"/>
<sequence>MEKLNIDCLILIFKELWTDKKSLYSCLLVNREWCHLVVPILWRKYPYFFSCKKSKEKFYNIILSCLPTSSKQLLLDNDIKLPLTNLPKSLTFNYLSFCKYLKVDIVDNIINVVFKKEIFNKAKKRNLLEKEIYKLFISQCKNIKELEWQTSKPLPLFSGALTCFPQLYNLSIDLYSVNSNNLREMAEICKDLNKLCVYNYSQSVPGLISLIDAQRNLKSFSFSSHIKKGITCEELSTALTRKGRTINNLFLHGSIGVISHSFLTSLINLKDLTIYHDCESYKGIKEFQKYLANSEFPDLNSLGIYDDFLCFKEMAMLIEKTKGNISYFSVYTSNKSAEGTGMLINAISNFCPKIEYLTTYLGPKDLIYVKALLMNCKNLLSLHLNSLNETSDIGDELLDNLTKFSPKSLTYVTISGDWKYSIDAFKKFFESYRERKLLCFNIDNYIGEHFTTEHTDVVKKYFNEEIIVNSNLLF</sequence>
<dbReference type="Gene3D" id="3.80.10.10">
    <property type="entry name" value="Ribonuclease Inhibitor"/>
    <property type="match status" value="1"/>
</dbReference>
<dbReference type="HOGENOM" id="CLU_028913_8_1_1"/>